<dbReference type="RefSeq" id="WP_139167564.1">
    <property type="nucleotide sequence ID" value="NZ_FNQN01000008.1"/>
</dbReference>
<dbReference type="Proteomes" id="UP000199409">
    <property type="component" value="Unassembled WGS sequence"/>
</dbReference>
<name>A0A1H4CQB1_9BACT</name>
<dbReference type="NCBIfam" id="NF040971">
    <property type="entry name" value="cytc_ExtS"/>
    <property type="match status" value="1"/>
</dbReference>
<dbReference type="InterPro" id="IPR036280">
    <property type="entry name" value="Multihaem_cyt_sf"/>
</dbReference>
<feature type="signal peptide" evidence="7">
    <location>
        <begin position="1"/>
        <end position="18"/>
    </location>
</feature>
<dbReference type="InterPro" id="IPR009056">
    <property type="entry name" value="Cyt_c-like_dom"/>
</dbReference>
<evidence type="ECO:0000256" key="6">
    <source>
        <dbReference type="PROSITE-ProRule" id="PRU00433"/>
    </source>
</evidence>
<evidence type="ECO:0000259" key="8">
    <source>
        <dbReference type="PROSITE" id="PS51007"/>
    </source>
</evidence>
<dbReference type="STRING" id="37625.SAMN05660420_02666"/>
<keyword evidence="3 6" id="KW-0479">Metal-binding</keyword>
<dbReference type="InterPro" id="IPR051811">
    <property type="entry name" value="Cytochrome_c550/c551-like"/>
</dbReference>
<accession>A0A1H4CQB1</accession>
<evidence type="ECO:0000313" key="10">
    <source>
        <dbReference type="Proteomes" id="UP000199409"/>
    </source>
</evidence>
<dbReference type="OrthoDB" id="5518603at2"/>
<evidence type="ECO:0000256" key="5">
    <source>
        <dbReference type="ARBA" id="ARBA00023004"/>
    </source>
</evidence>
<keyword evidence="7" id="KW-0732">Signal</keyword>
<evidence type="ECO:0000256" key="4">
    <source>
        <dbReference type="ARBA" id="ARBA00022982"/>
    </source>
</evidence>
<feature type="chain" id="PRO_5011450808" description="Cytochrome c domain-containing protein" evidence="7">
    <location>
        <begin position="19"/>
        <end position="272"/>
    </location>
</feature>
<keyword evidence="4" id="KW-0249">Electron transport</keyword>
<evidence type="ECO:0000256" key="3">
    <source>
        <dbReference type="ARBA" id="ARBA00022723"/>
    </source>
</evidence>
<feature type="domain" description="Cytochrome c" evidence="8">
    <location>
        <begin position="169"/>
        <end position="266"/>
    </location>
</feature>
<dbReference type="GO" id="GO:0020037">
    <property type="term" value="F:heme binding"/>
    <property type="evidence" value="ECO:0007669"/>
    <property type="project" value="InterPro"/>
</dbReference>
<dbReference type="Pfam" id="PF00034">
    <property type="entry name" value="Cytochrom_C"/>
    <property type="match status" value="1"/>
</dbReference>
<dbReference type="InterPro" id="IPR036909">
    <property type="entry name" value="Cyt_c-like_dom_sf"/>
</dbReference>
<gene>
    <name evidence="9" type="ORF">SAMN05660420_02666</name>
</gene>
<keyword evidence="5 6" id="KW-0408">Iron</keyword>
<evidence type="ECO:0000313" key="9">
    <source>
        <dbReference type="EMBL" id="SEA62544.1"/>
    </source>
</evidence>
<organism evidence="9 10">
    <name type="scientific">Desulfuromusa kysingii</name>
    <dbReference type="NCBI Taxonomy" id="37625"/>
    <lineage>
        <taxon>Bacteria</taxon>
        <taxon>Pseudomonadati</taxon>
        <taxon>Thermodesulfobacteriota</taxon>
        <taxon>Desulfuromonadia</taxon>
        <taxon>Desulfuromonadales</taxon>
        <taxon>Geopsychrobacteraceae</taxon>
        <taxon>Desulfuromusa</taxon>
    </lineage>
</organism>
<dbReference type="GO" id="GO:0046872">
    <property type="term" value="F:metal ion binding"/>
    <property type="evidence" value="ECO:0007669"/>
    <property type="project" value="UniProtKB-KW"/>
</dbReference>
<proteinExistence type="predicted"/>
<dbReference type="EMBL" id="FNQN01000008">
    <property type="protein sequence ID" value="SEA62544.1"/>
    <property type="molecule type" value="Genomic_DNA"/>
</dbReference>
<evidence type="ECO:0000256" key="2">
    <source>
        <dbReference type="ARBA" id="ARBA00022617"/>
    </source>
</evidence>
<keyword evidence="1" id="KW-0813">Transport</keyword>
<protein>
    <recommendedName>
        <fullName evidence="8">Cytochrome c domain-containing protein</fullName>
    </recommendedName>
</protein>
<dbReference type="AlphaFoldDB" id="A0A1H4CQB1"/>
<reference evidence="9 10" key="1">
    <citation type="submission" date="2016-10" db="EMBL/GenBank/DDBJ databases">
        <authorList>
            <person name="de Groot N.N."/>
        </authorList>
    </citation>
    <scope>NUCLEOTIDE SEQUENCE [LARGE SCALE GENOMIC DNA]</scope>
    <source>
        <strain evidence="9 10">DSM 7343</strain>
    </source>
</reference>
<evidence type="ECO:0000256" key="1">
    <source>
        <dbReference type="ARBA" id="ARBA00022448"/>
    </source>
</evidence>
<dbReference type="Gene3D" id="1.10.760.10">
    <property type="entry name" value="Cytochrome c-like domain"/>
    <property type="match status" value="1"/>
</dbReference>
<dbReference type="PROSITE" id="PS51007">
    <property type="entry name" value="CYTC"/>
    <property type="match status" value="1"/>
</dbReference>
<sequence length="272" mass="30820">MVFRLWFLILLLSVELCAAEIPPAKNYCLECHPVHYAERGSCVSCHRGFAGTARFNIAHGGLIPARFSTFTLVADPTTESGKRRLQEYACRRCHVSEVKGNSLSANLDYSQLEKSAEELETAIQIPALFMPEFHFNEQQRIELVNAILAAGRQVEIPEQELPEVVHFEGEEVTREFQFEKHCGSCHRALTASFGGLGEGLIGPNLSGIFSEFYLLNFGDDQQRWTTDNLEKWVKNPRKIRPYTQMPPLEIKKEELDAICDELQHQSATKSTF</sequence>
<keyword evidence="2 6" id="KW-0349">Heme</keyword>
<dbReference type="GO" id="GO:0009055">
    <property type="term" value="F:electron transfer activity"/>
    <property type="evidence" value="ECO:0007669"/>
    <property type="project" value="InterPro"/>
</dbReference>
<dbReference type="SUPFAM" id="SSF46626">
    <property type="entry name" value="Cytochrome c"/>
    <property type="match status" value="1"/>
</dbReference>
<dbReference type="PANTHER" id="PTHR37823:SF1">
    <property type="entry name" value="CYTOCHROME C-553-LIKE"/>
    <property type="match status" value="1"/>
</dbReference>
<evidence type="ECO:0000256" key="7">
    <source>
        <dbReference type="SAM" id="SignalP"/>
    </source>
</evidence>
<dbReference type="SUPFAM" id="SSF48695">
    <property type="entry name" value="Multiheme cytochromes"/>
    <property type="match status" value="1"/>
</dbReference>
<dbReference type="PANTHER" id="PTHR37823">
    <property type="entry name" value="CYTOCHROME C-553-LIKE"/>
    <property type="match status" value="1"/>
</dbReference>
<keyword evidence="10" id="KW-1185">Reference proteome</keyword>